<proteinExistence type="predicted"/>
<feature type="transmembrane region" description="Helical" evidence="7">
    <location>
        <begin position="242"/>
        <end position="267"/>
    </location>
</feature>
<feature type="transmembrane region" description="Helical" evidence="7">
    <location>
        <begin position="359"/>
        <end position="387"/>
    </location>
</feature>
<comment type="subcellular location">
    <subcellularLocation>
        <location evidence="1">Cell membrane</location>
        <topology evidence="1">Multi-pass membrane protein</topology>
    </subcellularLocation>
</comment>
<evidence type="ECO:0000256" key="7">
    <source>
        <dbReference type="SAM" id="Phobius"/>
    </source>
</evidence>
<organism evidence="8 9">
    <name type="scientific">Halococcus dombrowskii</name>
    <dbReference type="NCBI Taxonomy" id="179637"/>
    <lineage>
        <taxon>Archaea</taxon>
        <taxon>Methanobacteriati</taxon>
        <taxon>Methanobacteriota</taxon>
        <taxon>Stenosarchaea group</taxon>
        <taxon>Halobacteria</taxon>
        <taxon>Halobacteriales</taxon>
        <taxon>Halococcaceae</taxon>
        <taxon>Halococcus</taxon>
    </lineage>
</organism>
<keyword evidence="4 7" id="KW-0812">Transmembrane</keyword>
<dbReference type="PANTHER" id="PTHR42865:SF7">
    <property type="entry name" value="PROTON_GLUTAMATE-ASPARTATE SYMPORTER"/>
    <property type="match status" value="1"/>
</dbReference>
<feature type="transmembrane region" description="Helical" evidence="7">
    <location>
        <begin position="210"/>
        <end position="230"/>
    </location>
</feature>
<sequence>MREADSHSFLDAQPLPMSALGGSVVSVWNRYRSVPIVYRLAAAFVLGVVVAFTVGPPAAALAPIGDLFLRLLGMIVVPIVAFSLLSGVRRLSPARMGRVGGVVVGLYALTTTIAGIIGLGVANLLDPGTGVMLTGGSSDSAQPPGLREVVLGIVPENPISALARGDLLAIIFFIIVFAIALALVRDRTDDETVREGVETFFSLAEAGMEAMFTIVWGVMEFGVLGVFALVAAELAGKDVGAIVALGSLVAVVTLAIAIHIAFTYLLVIVSGLVGKSPGSFLQGARNAMVTAFTIRSSSATLPVTMSDAEENLKIDESIYGFSLPLGSTANMDGAAIRQAVTVVFAANVVGQSLGLGEQVAILLVTVLISIGTAGVPGAGLIMLTVVLQQAGLPLTIVGFVAAVDPVLGRVATLNNVTGDLAVSTLAAKWNDAIDLDDGVWASGDSAPSGAPAVDD</sequence>
<reference evidence="8" key="2">
    <citation type="submission" date="2023-12" db="EMBL/GenBank/DDBJ databases">
        <authorList>
            <person name="Sun Q."/>
            <person name="Inoue M."/>
        </authorList>
    </citation>
    <scope>NUCLEOTIDE SEQUENCE</scope>
    <source>
        <strain evidence="8">JCM 12289</strain>
    </source>
</reference>
<evidence type="ECO:0000256" key="3">
    <source>
        <dbReference type="ARBA" id="ARBA00022475"/>
    </source>
</evidence>
<evidence type="ECO:0000256" key="5">
    <source>
        <dbReference type="ARBA" id="ARBA00022989"/>
    </source>
</evidence>
<comment type="caution">
    <text evidence="8">The sequence shown here is derived from an EMBL/GenBank/DDBJ whole genome shotgun (WGS) entry which is preliminary data.</text>
</comment>
<feature type="transmembrane region" description="Helical" evidence="7">
    <location>
        <begin position="99"/>
        <end position="122"/>
    </location>
</feature>
<dbReference type="Pfam" id="PF00375">
    <property type="entry name" value="SDF"/>
    <property type="match status" value="1"/>
</dbReference>
<feature type="transmembrane region" description="Helical" evidence="7">
    <location>
        <begin position="167"/>
        <end position="184"/>
    </location>
</feature>
<dbReference type="PRINTS" id="PR00173">
    <property type="entry name" value="EDTRNSPORT"/>
</dbReference>
<dbReference type="GO" id="GO:0005886">
    <property type="term" value="C:plasma membrane"/>
    <property type="evidence" value="ECO:0007669"/>
    <property type="project" value="UniProtKB-SubCell"/>
</dbReference>
<dbReference type="InterPro" id="IPR036458">
    <property type="entry name" value="Na:dicarbo_symporter_sf"/>
</dbReference>
<keyword evidence="6 7" id="KW-0472">Membrane</keyword>
<reference evidence="8" key="1">
    <citation type="journal article" date="2014" name="Int. J. Syst. Evol. Microbiol.">
        <title>Complete genome sequence of Corynebacterium casei LMG S-19264T (=DSM 44701T), isolated from a smear-ripened cheese.</title>
        <authorList>
            <consortium name="US DOE Joint Genome Institute (JGI-PGF)"/>
            <person name="Walter F."/>
            <person name="Albersmeier A."/>
            <person name="Kalinowski J."/>
            <person name="Ruckert C."/>
        </authorList>
    </citation>
    <scope>NUCLEOTIDE SEQUENCE</scope>
    <source>
        <strain evidence="8">JCM 12289</strain>
    </source>
</reference>
<evidence type="ECO:0000256" key="6">
    <source>
        <dbReference type="ARBA" id="ARBA00023136"/>
    </source>
</evidence>
<feature type="transmembrane region" description="Helical" evidence="7">
    <location>
        <begin position="36"/>
        <end position="55"/>
    </location>
</feature>
<keyword evidence="2" id="KW-0813">Transport</keyword>
<gene>
    <name evidence="8" type="ORF">GCM10008985_03010</name>
</gene>
<dbReference type="SUPFAM" id="SSF118215">
    <property type="entry name" value="Proton glutamate symport protein"/>
    <property type="match status" value="1"/>
</dbReference>
<dbReference type="Proteomes" id="UP001500962">
    <property type="component" value="Unassembled WGS sequence"/>
</dbReference>
<evidence type="ECO:0000256" key="2">
    <source>
        <dbReference type="ARBA" id="ARBA00022448"/>
    </source>
</evidence>
<dbReference type="PANTHER" id="PTHR42865">
    <property type="entry name" value="PROTON/GLUTAMATE-ASPARTATE SYMPORTER"/>
    <property type="match status" value="1"/>
</dbReference>
<name>A0AAV3SDN8_HALDO</name>
<feature type="transmembrane region" description="Helical" evidence="7">
    <location>
        <begin position="67"/>
        <end position="87"/>
    </location>
</feature>
<evidence type="ECO:0000313" key="9">
    <source>
        <dbReference type="Proteomes" id="UP001500962"/>
    </source>
</evidence>
<dbReference type="InterPro" id="IPR001991">
    <property type="entry name" value="Na-dicarboxylate_symporter"/>
</dbReference>
<dbReference type="Gene3D" id="1.10.3860.10">
    <property type="entry name" value="Sodium:dicarboxylate symporter"/>
    <property type="match status" value="1"/>
</dbReference>
<dbReference type="GO" id="GO:0015293">
    <property type="term" value="F:symporter activity"/>
    <property type="evidence" value="ECO:0007669"/>
    <property type="project" value="UniProtKB-KW"/>
</dbReference>
<evidence type="ECO:0000256" key="4">
    <source>
        <dbReference type="ARBA" id="ARBA00022692"/>
    </source>
</evidence>
<keyword evidence="5 7" id="KW-1133">Transmembrane helix</keyword>
<evidence type="ECO:0000256" key="1">
    <source>
        <dbReference type="ARBA" id="ARBA00004651"/>
    </source>
</evidence>
<keyword evidence="3" id="KW-1003">Cell membrane</keyword>
<protein>
    <submittedName>
        <fullName evidence="8">Dicarboxylate/amino acid:cation symporter</fullName>
    </submittedName>
</protein>
<dbReference type="AlphaFoldDB" id="A0AAV3SDN8"/>
<evidence type="ECO:0000313" key="8">
    <source>
        <dbReference type="EMBL" id="GAA0450776.1"/>
    </source>
</evidence>
<dbReference type="EMBL" id="BAAADN010000002">
    <property type="protein sequence ID" value="GAA0450776.1"/>
    <property type="molecule type" value="Genomic_DNA"/>
</dbReference>
<accession>A0AAV3SDN8</accession>